<dbReference type="AlphaFoldDB" id="A0A8T0RKD6"/>
<dbReference type="InterPro" id="IPR055312">
    <property type="entry name" value="FBL15-like"/>
</dbReference>
<evidence type="ECO:0000313" key="2">
    <source>
        <dbReference type="Proteomes" id="UP000823388"/>
    </source>
</evidence>
<reference evidence="1" key="1">
    <citation type="submission" date="2020-05" db="EMBL/GenBank/DDBJ databases">
        <title>WGS assembly of Panicum virgatum.</title>
        <authorList>
            <person name="Lovell J.T."/>
            <person name="Jenkins J."/>
            <person name="Shu S."/>
            <person name="Juenger T.E."/>
            <person name="Schmutz J."/>
        </authorList>
    </citation>
    <scope>NUCLEOTIDE SEQUENCE</scope>
    <source>
        <strain evidence="1">AP13</strain>
    </source>
</reference>
<evidence type="ECO:0000313" key="1">
    <source>
        <dbReference type="EMBL" id="KAG2585595.1"/>
    </source>
</evidence>
<organism evidence="1 2">
    <name type="scientific">Panicum virgatum</name>
    <name type="common">Blackwell switchgrass</name>
    <dbReference type="NCBI Taxonomy" id="38727"/>
    <lineage>
        <taxon>Eukaryota</taxon>
        <taxon>Viridiplantae</taxon>
        <taxon>Streptophyta</taxon>
        <taxon>Embryophyta</taxon>
        <taxon>Tracheophyta</taxon>
        <taxon>Spermatophyta</taxon>
        <taxon>Magnoliopsida</taxon>
        <taxon>Liliopsida</taxon>
        <taxon>Poales</taxon>
        <taxon>Poaceae</taxon>
        <taxon>PACMAD clade</taxon>
        <taxon>Panicoideae</taxon>
        <taxon>Panicodae</taxon>
        <taxon>Paniceae</taxon>
        <taxon>Panicinae</taxon>
        <taxon>Panicum</taxon>
        <taxon>Panicum sect. Hiantes</taxon>
    </lineage>
</organism>
<feature type="non-terminal residue" evidence="1">
    <location>
        <position position="296"/>
    </location>
</feature>
<proteinExistence type="predicted"/>
<dbReference type="InterPro" id="IPR036047">
    <property type="entry name" value="F-box-like_dom_sf"/>
</dbReference>
<dbReference type="SUPFAM" id="SSF81383">
    <property type="entry name" value="F-box domain"/>
    <property type="match status" value="1"/>
</dbReference>
<name>A0A8T0RKD6_PANVG</name>
<gene>
    <name evidence="1" type="ORF">PVAP13_6KG400901</name>
</gene>
<sequence length="296" mass="32647">MDRISALPDELLHIILGLVGDALAVTRTAALSRRWRHVWVHAKSLTIDAAAPGRFVDWVLSRRADQDMGSLQIRISPRGRARTSPEPANGWLRYAARRVVGPFALRFRDSARTTSIEMDLSNGTLRLLPPASAAAAAYESLTALLPQDGCLASVRRLNGISVDMHGKYYRGTYVGLDLMEKCHGVEHVNVMLRHGDGDELLDLTSEAAAPILNVTSMVVRPIEVPDRYLVASVSALLMRLPCLRSLTVKIYGTKRVALESLEEVEITGFTGADEEMKLVDMLFESSNSIKRMARRG</sequence>
<comment type="caution">
    <text evidence="1">The sequence shown here is derived from an EMBL/GenBank/DDBJ whole genome shotgun (WGS) entry which is preliminary data.</text>
</comment>
<dbReference type="PANTHER" id="PTHR34709:SF79">
    <property type="entry name" value="F-BOX DOMAIN-CONTAINING PROTEIN"/>
    <property type="match status" value="1"/>
</dbReference>
<dbReference type="PANTHER" id="PTHR34709">
    <property type="entry name" value="OS10G0396666 PROTEIN"/>
    <property type="match status" value="1"/>
</dbReference>
<protein>
    <recommendedName>
        <fullName evidence="3">F-box domain-containing protein</fullName>
    </recommendedName>
</protein>
<evidence type="ECO:0008006" key="3">
    <source>
        <dbReference type="Google" id="ProtNLM"/>
    </source>
</evidence>
<keyword evidence="2" id="KW-1185">Reference proteome</keyword>
<dbReference type="EMBL" id="CM029047">
    <property type="protein sequence ID" value="KAG2585595.1"/>
    <property type="molecule type" value="Genomic_DNA"/>
</dbReference>
<accession>A0A8T0RKD6</accession>
<dbReference type="Proteomes" id="UP000823388">
    <property type="component" value="Chromosome 6K"/>
</dbReference>